<keyword evidence="6" id="KW-1185">Reference proteome</keyword>
<protein>
    <recommendedName>
        <fullName evidence="7">Oxidase ustYa</fullName>
    </recommendedName>
</protein>
<evidence type="ECO:0008006" key="7">
    <source>
        <dbReference type="Google" id="ProtNLM"/>
    </source>
</evidence>
<dbReference type="Proteomes" id="UP001498398">
    <property type="component" value="Unassembled WGS sequence"/>
</dbReference>
<name>A0ABR1ILN6_9AGAR</name>
<evidence type="ECO:0000256" key="1">
    <source>
        <dbReference type="ARBA" id="ARBA00004685"/>
    </source>
</evidence>
<sequence>MNSDKEHYEPLPEENESFLHGNEAIASQKPRPKRPTWLLFAVGYFVVMVAHVSIFCYQVRQSILPKVFKPHYTYVDGDWPQELMLPNGPMREIQTAFNDTPEFVDIFSPDAHVHWESILPPGGRGYIKLGGHKELFGISFYHQLHCLVRLRAVFAGEDEDMGHVKHCFNYLRQAITCNADITLEPGRTIHSEGPDGKMESMVVGGYDVQHQCRDATPVWNYLNEKWAQDFPNYDPMAHAAEYGEA</sequence>
<dbReference type="PANTHER" id="PTHR33365">
    <property type="entry name" value="YALI0B05434P"/>
    <property type="match status" value="1"/>
</dbReference>
<dbReference type="EMBL" id="JBANRG010000132">
    <property type="protein sequence ID" value="KAK7434065.1"/>
    <property type="molecule type" value="Genomic_DNA"/>
</dbReference>
<evidence type="ECO:0000313" key="5">
    <source>
        <dbReference type="EMBL" id="KAK7434065.1"/>
    </source>
</evidence>
<comment type="caution">
    <text evidence="5">The sequence shown here is derived from an EMBL/GenBank/DDBJ whole genome shotgun (WGS) entry which is preliminary data.</text>
</comment>
<organism evidence="5 6">
    <name type="scientific">Marasmiellus scandens</name>
    <dbReference type="NCBI Taxonomy" id="2682957"/>
    <lineage>
        <taxon>Eukaryota</taxon>
        <taxon>Fungi</taxon>
        <taxon>Dikarya</taxon>
        <taxon>Basidiomycota</taxon>
        <taxon>Agaricomycotina</taxon>
        <taxon>Agaricomycetes</taxon>
        <taxon>Agaricomycetidae</taxon>
        <taxon>Agaricales</taxon>
        <taxon>Marasmiineae</taxon>
        <taxon>Omphalotaceae</taxon>
        <taxon>Marasmiellus</taxon>
    </lineage>
</organism>
<dbReference type="PANTHER" id="PTHR33365:SF11">
    <property type="entry name" value="TAT PATHWAY SIGNAL SEQUENCE"/>
    <property type="match status" value="1"/>
</dbReference>
<evidence type="ECO:0000256" key="2">
    <source>
        <dbReference type="ARBA" id="ARBA00023002"/>
    </source>
</evidence>
<evidence type="ECO:0000256" key="4">
    <source>
        <dbReference type="SAM" id="Phobius"/>
    </source>
</evidence>
<dbReference type="Pfam" id="PF11807">
    <property type="entry name" value="UstYa"/>
    <property type="match status" value="1"/>
</dbReference>
<dbReference type="InterPro" id="IPR021765">
    <property type="entry name" value="UstYa-like"/>
</dbReference>
<comment type="similarity">
    <text evidence="3">Belongs to the ustYa family.</text>
</comment>
<feature type="transmembrane region" description="Helical" evidence="4">
    <location>
        <begin position="37"/>
        <end position="59"/>
    </location>
</feature>
<keyword evidence="4" id="KW-1133">Transmembrane helix</keyword>
<reference evidence="5 6" key="1">
    <citation type="submission" date="2024-01" db="EMBL/GenBank/DDBJ databases">
        <title>A draft genome for the cacao thread blight pathogen Marasmiellus scandens.</title>
        <authorList>
            <person name="Baruah I.K."/>
            <person name="Leung J."/>
            <person name="Bukari Y."/>
            <person name="Amoako-Attah I."/>
            <person name="Meinhardt L.W."/>
            <person name="Bailey B.A."/>
            <person name="Cohen S.P."/>
        </authorList>
    </citation>
    <scope>NUCLEOTIDE SEQUENCE [LARGE SCALE GENOMIC DNA]</scope>
    <source>
        <strain evidence="5 6">GH-19</strain>
    </source>
</reference>
<evidence type="ECO:0000313" key="6">
    <source>
        <dbReference type="Proteomes" id="UP001498398"/>
    </source>
</evidence>
<proteinExistence type="inferred from homology"/>
<keyword evidence="4" id="KW-0812">Transmembrane</keyword>
<keyword evidence="2" id="KW-0560">Oxidoreductase</keyword>
<comment type="pathway">
    <text evidence="1">Mycotoxin biosynthesis.</text>
</comment>
<evidence type="ECO:0000256" key="3">
    <source>
        <dbReference type="ARBA" id="ARBA00035112"/>
    </source>
</evidence>
<gene>
    <name evidence="5" type="ORF">VKT23_020391</name>
</gene>
<accession>A0ABR1ILN6</accession>
<keyword evidence="4" id="KW-0472">Membrane</keyword>